<protein>
    <submittedName>
        <fullName evidence="1">Uncharacterized protein</fullName>
    </submittedName>
</protein>
<evidence type="ECO:0000313" key="1">
    <source>
        <dbReference type="EMBL" id="GAA4286193.1"/>
    </source>
</evidence>
<sequence length="77" mass="8070">MTTPPADGRRLVQLSRRDATGYGARVLDVIGDALGAKLALDTRDTPLPDVAAALWRVADAAVLIADDLEAVATNGRE</sequence>
<name>A0ABP8EQH6_9MICO</name>
<accession>A0ABP8EQH6</accession>
<reference evidence="2" key="1">
    <citation type="journal article" date="2019" name="Int. J. Syst. Evol. Microbiol.">
        <title>The Global Catalogue of Microorganisms (GCM) 10K type strain sequencing project: providing services to taxonomists for standard genome sequencing and annotation.</title>
        <authorList>
            <consortium name="The Broad Institute Genomics Platform"/>
            <consortium name="The Broad Institute Genome Sequencing Center for Infectious Disease"/>
            <person name="Wu L."/>
            <person name="Ma J."/>
        </authorList>
    </citation>
    <scope>NUCLEOTIDE SEQUENCE [LARGE SCALE GENOMIC DNA]</scope>
    <source>
        <strain evidence="2">JCM 17459</strain>
    </source>
</reference>
<comment type="caution">
    <text evidence="1">The sequence shown here is derived from an EMBL/GenBank/DDBJ whole genome shotgun (WGS) entry which is preliminary data.</text>
</comment>
<dbReference type="Proteomes" id="UP001499841">
    <property type="component" value="Unassembled WGS sequence"/>
</dbReference>
<proteinExistence type="predicted"/>
<evidence type="ECO:0000313" key="2">
    <source>
        <dbReference type="Proteomes" id="UP001499841"/>
    </source>
</evidence>
<gene>
    <name evidence="1" type="ORF">GCM10022262_05520</name>
</gene>
<organism evidence="1 2">
    <name type="scientific">Georgenia daeguensis</name>
    <dbReference type="NCBI Taxonomy" id="908355"/>
    <lineage>
        <taxon>Bacteria</taxon>
        <taxon>Bacillati</taxon>
        <taxon>Actinomycetota</taxon>
        <taxon>Actinomycetes</taxon>
        <taxon>Micrococcales</taxon>
        <taxon>Bogoriellaceae</taxon>
        <taxon>Georgenia</taxon>
    </lineage>
</organism>
<keyword evidence="2" id="KW-1185">Reference proteome</keyword>
<dbReference type="RefSeq" id="WP_345037400.1">
    <property type="nucleotide sequence ID" value="NZ_BAABBA010000002.1"/>
</dbReference>
<dbReference type="EMBL" id="BAABBA010000002">
    <property type="protein sequence ID" value="GAA4286193.1"/>
    <property type="molecule type" value="Genomic_DNA"/>
</dbReference>